<dbReference type="PROSITE" id="PS00489">
    <property type="entry name" value="RNA_POL_PHAGE_2"/>
    <property type="match status" value="1"/>
</dbReference>
<evidence type="ECO:0000259" key="13">
    <source>
        <dbReference type="SMART" id="SM01311"/>
    </source>
</evidence>
<dbReference type="Pfam" id="PF00940">
    <property type="entry name" value="RNA_pol"/>
    <property type="match status" value="1"/>
</dbReference>
<evidence type="ECO:0000256" key="5">
    <source>
        <dbReference type="ARBA" id="ARBA00022679"/>
    </source>
</evidence>
<dbReference type="Gene3D" id="1.10.1320.10">
    <property type="entry name" value="DNA-directed RNA polymerase, N-terminal domain"/>
    <property type="match status" value="1"/>
</dbReference>
<dbReference type="PROSITE" id="PS00900">
    <property type="entry name" value="RNA_POL_PHAGE_1"/>
    <property type="match status" value="1"/>
</dbReference>
<accession>A0A9W4JMV6</accession>
<comment type="similarity">
    <text evidence="3 11">Belongs to the phage and mitochondrial RNA polymerase family.</text>
</comment>
<evidence type="ECO:0000256" key="12">
    <source>
        <dbReference type="SAM" id="MobiDB-lite"/>
    </source>
</evidence>
<keyword evidence="7" id="KW-0809">Transit peptide</keyword>
<dbReference type="InterPro" id="IPR037159">
    <property type="entry name" value="RNA_POL_N_sf"/>
</dbReference>
<dbReference type="Pfam" id="PF14700">
    <property type="entry name" value="RPOL_N"/>
    <property type="match status" value="1"/>
</dbReference>
<gene>
    <name evidence="14" type="ORF">PSALAMII_LOCUS7617</name>
</gene>
<keyword evidence="9 11" id="KW-0804">Transcription</keyword>
<evidence type="ECO:0000256" key="10">
    <source>
        <dbReference type="ARBA" id="ARBA00048552"/>
    </source>
</evidence>
<dbReference type="Proteomes" id="UP001152592">
    <property type="component" value="Unassembled WGS sequence"/>
</dbReference>
<sequence length="1372" mass="153473">MLSRVARQKNAFLLPRRAQALRASVSLPMTSLHSYSSNRSPLVNSSSQSLLDRARKPSLQSERHLATAADPSSIDAQPVDSYDQFMQSPFKGRDLSSLVIIDSTPQSHSKIFRRRHGLGGDETEMMANLDMSLRIGQYDRASGLITRLGHYHPPGSPEYLALNNRFLNSMVKHMVLTRDQSMVLPVQKWFEVDMRFCDITPDATTFACMLSMALRMLHGPQRERTVRRYWELAQNAGLEEEVVGLEILEDSDVGELSKICSSDMLDLISNYLEITEGDIDITTSNIIDDDVPQVQAADLKGLGLSTLRQSLSSFGKEVSLPADFNGTEAEGKALLAATRQRQLEADSLKSAIERWRQDQEKRAGLGLNASGQGKKLDNLISQWHTALVPRIKEELKLYEEGLKAQITSVEQRDRCEYGVYLKALDSERLAALSIMSVLGFFSRQGIAKGLKLSSIAAWVGRELQEELIASACLAKNKGASPRRLKAVKNLLANRKDKDGRARWTALVEKMAAEDESILWGSRVTIRVGSVLMALLLEEAKVSIPTVDPTTQQKKFVTQPAFTHAYTIHYGKRTGLIHMNTALVEMVAKEPLPEVVARHLPMVSTPRPWTGNRTGGYLVYENNLVRSTPGEILQPTYLKAALKNGGLAEIRSGLDVLSSTGWKINRSVFDVMLEAWNSGEPIGQLAPMEPVLTIPEAPPKHSPYATQAQYSRKMREIENTRAGYHSVRCFQNFQMEVARAFRNETFYLPHNLDFRGRAYPLPPYLNQMGADNARGLLLFNDGKPLGTAGLRWLKIHLANLYGFDKASMGEREQFTMDNLEAVLDSANNGLQGQRWWLQAEDPWQLLAACLELRNALLLPDPTQYVSHLPIHQDGSCNGLQHYAALGGDKSGAQQVNLEPSDRPSDVYTGVCDFVRESIATDAADGLELAKMLDGRVTRKIVKQTVMTNVYGVTFLGATRQVKRQLVDYLPELNSTQRTQAGVYIARKIFGALGSMFNGAHEIQYWLGDCAYRITQSLTSQQIDELTQKAMLPKDKSGPPEVPRSSDPEKSFRSTVIWTTPLGLPVVQPYRTRKSRRVETSMQDISILDPGADDVVQKRKQLQAFPPNFIHSLDATHMILSANACHQAGLTFSAVHDSFWTHAADVDKMNYILRDAFVRMHSDNVIGRLAAEFKVRYGNNIFLGRVPRMSKLGKAIHAYRTSHKKSKLQELIQEKQRQTLLQSEDPEDREEGQSMVTAASIFEELDGRDEDLTIFRTLGQNNIGHIPEDVTDNNNTVRSTDLDLNDPAIQTLVGDVDVFEGKATDRDLDSEEAHPESGEVPDADGNMEAGETPKPKRKAREISTWLWLPLIFRDVPKKGDWDVARIRESEYFFS</sequence>
<dbReference type="OrthoDB" id="25872at2759"/>
<dbReference type="PANTHER" id="PTHR10102">
    <property type="entry name" value="DNA-DIRECTED RNA POLYMERASE, MITOCHONDRIAL"/>
    <property type="match status" value="1"/>
</dbReference>
<evidence type="ECO:0000256" key="4">
    <source>
        <dbReference type="ARBA" id="ARBA00022478"/>
    </source>
</evidence>
<keyword evidence="4 11" id="KW-0240">DNA-directed RNA polymerase</keyword>
<dbReference type="EMBL" id="CAJVPD010000253">
    <property type="protein sequence ID" value="CAG8400334.1"/>
    <property type="molecule type" value="Genomic_DNA"/>
</dbReference>
<dbReference type="EC" id="2.7.7.6" evidence="11"/>
<dbReference type="FunFam" id="1.10.287.280:FF:000001">
    <property type="entry name" value="DNA-directed RNA polymerase"/>
    <property type="match status" value="1"/>
</dbReference>
<feature type="region of interest" description="Disordered" evidence="12">
    <location>
        <begin position="31"/>
        <end position="73"/>
    </location>
</feature>
<evidence type="ECO:0000256" key="3">
    <source>
        <dbReference type="ARBA" id="ARBA00009493"/>
    </source>
</evidence>
<dbReference type="FunFam" id="1.10.150.20:FF:000041">
    <property type="entry name" value="DNA-directed RNA polymerase"/>
    <property type="match status" value="1"/>
</dbReference>
<comment type="subcellular location">
    <subcellularLocation>
        <location evidence="2">Mitochondrion</location>
    </subcellularLocation>
</comment>
<evidence type="ECO:0000256" key="7">
    <source>
        <dbReference type="ARBA" id="ARBA00022946"/>
    </source>
</evidence>
<dbReference type="SMART" id="SM01311">
    <property type="entry name" value="RPOL_N"/>
    <property type="match status" value="1"/>
</dbReference>
<dbReference type="GO" id="GO:0034245">
    <property type="term" value="C:mitochondrial DNA-directed RNA polymerase complex"/>
    <property type="evidence" value="ECO:0007669"/>
    <property type="project" value="TreeGrafter"/>
</dbReference>
<protein>
    <recommendedName>
        <fullName evidence="11">DNA-directed RNA polymerase</fullName>
        <ecNumber evidence="11">2.7.7.6</ecNumber>
    </recommendedName>
</protein>
<evidence type="ECO:0000313" key="15">
    <source>
        <dbReference type="Proteomes" id="UP001152592"/>
    </source>
</evidence>
<feature type="region of interest" description="Disordered" evidence="12">
    <location>
        <begin position="1028"/>
        <end position="1049"/>
    </location>
</feature>
<evidence type="ECO:0000256" key="11">
    <source>
        <dbReference type="RuleBase" id="RU003805"/>
    </source>
</evidence>
<dbReference type="InterPro" id="IPR002092">
    <property type="entry name" value="DNA-dir_Rpol_phage-type"/>
</dbReference>
<dbReference type="InterPro" id="IPR046950">
    <property type="entry name" value="DNA-dir_Rpol_C_phage-type"/>
</dbReference>
<dbReference type="GO" id="GO:0001018">
    <property type="term" value="F:mitochondrial promoter sequence-specific DNA binding"/>
    <property type="evidence" value="ECO:0007669"/>
    <property type="project" value="TreeGrafter"/>
</dbReference>
<evidence type="ECO:0000256" key="9">
    <source>
        <dbReference type="ARBA" id="ARBA00023163"/>
    </source>
</evidence>
<feature type="compositionally biased region" description="Low complexity" evidence="12">
    <location>
        <begin position="34"/>
        <end position="51"/>
    </location>
</feature>
<evidence type="ECO:0000256" key="8">
    <source>
        <dbReference type="ARBA" id="ARBA00023128"/>
    </source>
</evidence>
<dbReference type="InterPro" id="IPR043502">
    <property type="entry name" value="DNA/RNA_pol_sf"/>
</dbReference>
<comment type="catalytic activity">
    <reaction evidence="10 11">
        <text>RNA(n) + a ribonucleoside 5'-triphosphate = RNA(n+1) + diphosphate</text>
        <dbReference type="Rhea" id="RHEA:21248"/>
        <dbReference type="Rhea" id="RHEA-COMP:14527"/>
        <dbReference type="Rhea" id="RHEA-COMP:17342"/>
        <dbReference type="ChEBI" id="CHEBI:33019"/>
        <dbReference type="ChEBI" id="CHEBI:61557"/>
        <dbReference type="ChEBI" id="CHEBI:140395"/>
        <dbReference type="EC" id="2.7.7.6"/>
    </reaction>
</comment>
<evidence type="ECO:0000313" key="14">
    <source>
        <dbReference type="EMBL" id="CAG8400334.1"/>
    </source>
</evidence>
<evidence type="ECO:0000256" key="1">
    <source>
        <dbReference type="ARBA" id="ARBA00004026"/>
    </source>
</evidence>
<evidence type="ECO:0000256" key="2">
    <source>
        <dbReference type="ARBA" id="ARBA00004173"/>
    </source>
</evidence>
<comment type="function">
    <text evidence="1 11">DNA-dependent RNA polymerase catalyzes the transcription of DNA into RNA using the four ribonucleoside triphosphates as substrates.</text>
</comment>
<dbReference type="GO" id="GO:0006390">
    <property type="term" value="P:mitochondrial transcription"/>
    <property type="evidence" value="ECO:0007669"/>
    <property type="project" value="TreeGrafter"/>
</dbReference>
<keyword evidence="8" id="KW-0496">Mitochondrion</keyword>
<name>A0A9W4JMV6_9EURO</name>
<dbReference type="SUPFAM" id="SSF56672">
    <property type="entry name" value="DNA/RNA polymerases"/>
    <property type="match status" value="1"/>
</dbReference>
<reference evidence="14" key="1">
    <citation type="submission" date="2021-07" db="EMBL/GenBank/DDBJ databases">
        <authorList>
            <person name="Branca A.L. A."/>
        </authorList>
    </citation>
    <scope>NUCLEOTIDE SEQUENCE</scope>
</reference>
<dbReference type="Gene3D" id="1.10.150.20">
    <property type="entry name" value="5' to 3' exonuclease, C-terminal subdomain"/>
    <property type="match status" value="1"/>
</dbReference>
<feature type="compositionally biased region" description="Basic and acidic residues" evidence="12">
    <location>
        <begin position="1030"/>
        <end position="1049"/>
    </location>
</feature>
<organism evidence="14 15">
    <name type="scientific">Penicillium salamii</name>
    <dbReference type="NCBI Taxonomy" id="1612424"/>
    <lineage>
        <taxon>Eukaryota</taxon>
        <taxon>Fungi</taxon>
        <taxon>Dikarya</taxon>
        <taxon>Ascomycota</taxon>
        <taxon>Pezizomycotina</taxon>
        <taxon>Eurotiomycetes</taxon>
        <taxon>Eurotiomycetidae</taxon>
        <taxon>Eurotiales</taxon>
        <taxon>Aspergillaceae</taxon>
        <taxon>Penicillium</taxon>
    </lineage>
</organism>
<dbReference type="InterPro" id="IPR029262">
    <property type="entry name" value="RPOL_N"/>
</dbReference>
<dbReference type="GO" id="GO:0003899">
    <property type="term" value="F:DNA-directed RNA polymerase activity"/>
    <property type="evidence" value="ECO:0007669"/>
    <property type="project" value="UniProtKB-EC"/>
</dbReference>
<dbReference type="PANTHER" id="PTHR10102:SF0">
    <property type="entry name" value="DNA-DIRECTED RNA POLYMERASE, MITOCHONDRIAL"/>
    <property type="match status" value="1"/>
</dbReference>
<keyword evidence="5 11" id="KW-0808">Transferase</keyword>
<comment type="caution">
    <text evidence="14">The sequence shown here is derived from an EMBL/GenBank/DDBJ whole genome shotgun (WGS) entry which is preliminary data.</text>
</comment>
<keyword evidence="6 11" id="KW-0548">Nucleotidyltransferase</keyword>
<proteinExistence type="inferred from homology"/>
<feature type="domain" description="DNA-directed RNA polymerase N-terminal" evidence="13">
    <location>
        <begin position="338"/>
        <end position="658"/>
    </location>
</feature>
<dbReference type="Gene3D" id="1.10.287.280">
    <property type="match status" value="1"/>
</dbReference>
<feature type="compositionally biased region" description="Basic and acidic residues" evidence="12">
    <location>
        <begin position="1304"/>
        <end position="1315"/>
    </location>
</feature>
<feature type="region of interest" description="Disordered" evidence="12">
    <location>
        <begin position="1304"/>
        <end position="1336"/>
    </location>
</feature>
<evidence type="ECO:0000256" key="6">
    <source>
        <dbReference type="ARBA" id="ARBA00022695"/>
    </source>
</evidence>